<feature type="compositionally biased region" description="Basic and acidic residues" evidence="2">
    <location>
        <begin position="158"/>
        <end position="173"/>
    </location>
</feature>
<feature type="region of interest" description="Disordered" evidence="2">
    <location>
        <begin position="442"/>
        <end position="533"/>
    </location>
</feature>
<feature type="compositionally biased region" description="Basic and acidic residues" evidence="2">
    <location>
        <begin position="442"/>
        <end position="485"/>
    </location>
</feature>
<feature type="compositionally biased region" description="Low complexity" evidence="2">
    <location>
        <begin position="125"/>
        <end position="151"/>
    </location>
</feature>
<feature type="compositionally biased region" description="Basic and acidic residues" evidence="2">
    <location>
        <begin position="665"/>
        <end position="689"/>
    </location>
</feature>
<proteinExistence type="predicted"/>
<feature type="compositionally biased region" description="Low complexity" evidence="2">
    <location>
        <begin position="35"/>
        <end position="54"/>
    </location>
</feature>
<feature type="coiled-coil region" evidence="1">
    <location>
        <begin position="545"/>
        <end position="621"/>
    </location>
</feature>
<evidence type="ECO:0000256" key="2">
    <source>
        <dbReference type="SAM" id="MobiDB-lite"/>
    </source>
</evidence>
<evidence type="ECO:0000313" key="4">
    <source>
        <dbReference type="Proteomes" id="UP000298138"/>
    </source>
</evidence>
<feature type="compositionally biased region" description="Polar residues" evidence="2">
    <location>
        <begin position="231"/>
        <end position="245"/>
    </location>
</feature>
<keyword evidence="1" id="KW-0175">Coiled coil</keyword>
<dbReference type="EMBL" id="ML220117">
    <property type="protein sequence ID" value="TGZ81800.1"/>
    <property type="molecule type" value="Genomic_DNA"/>
</dbReference>
<feature type="compositionally biased region" description="Low complexity" evidence="2">
    <location>
        <begin position="690"/>
        <end position="707"/>
    </location>
</feature>
<dbReference type="AlphaFoldDB" id="A0A4S2MYJ3"/>
<feature type="compositionally biased region" description="Polar residues" evidence="2">
    <location>
        <begin position="508"/>
        <end position="517"/>
    </location>
</feature>
<name>A0A4S2MYJ3_9PEZI</name>
<feature type="compositionally biased region" description="Basic residues" evidence="2">
    <location>
        <begin position="91"/>
        <end position="100"/>
    </location>
</feature>
<dbReference type="InParanoid" id="A0A4S2MYJ3"/>
<feature type="compositionally biased region" description="Low complexity" evidence="2">
    <location>
        <begin position="763"/>
        <end position="792"/>
    </location>
</feature>
<sequence length="792" mass="86234">MTSPAPEQIPLPASEATYYGNSSDALAPEPKSAVRPTPRTTRSTRTTRSSARRTPFAEIHNTLPETPAPVANVNSFKLETPYEEDEETPRPRRGRGKYHPGMRPAETPGPRTRESTVDSTVSDAPEQQTPQQSVPPQSSPRQSSPHRSSASGTESDGDAEKRWESEHSQHGEQESSDDDGNFDDMDQTVAVNFMPTLKGFPASAKSRRTTGRSSPGRTPARQLLNRDFSPDSVSNFGGFQETPRQTLRNAMDAPSLFAAVDKTPFLVAGSPQKSMYNALEETEGESWKDARIAQLEAILAAQSQDQAGEMVLDDLIEFSPEKRAVAVSENVELSVKKRRRSPVKDILGPSRSPIGRTPSRNSRSPIKSYAGILEGLDIGIVKQTDEQKRASRRRRQTQEFRDFSAINLEELKSFSRVADIIEEDEEMTELPAEEKAIEEAITAEEKGIVPIVDEPKEENSAQTEAPHDAPTEAKSEKEMSPKPEDEPIVVDASEPVVEPEYTPPPTLVRNQVRSSSCPPAPEAITPLLPSGPAVSTSATDITFHKHALQARISELEEALENARHELSQAEAIIRQQRNDLSSFETALSQAESVTLRQRTELALAERARKAAESSLEFCELEIKFGACCKYNPGWQPKEKLGPAAVALPSSPTGSVASTARPATRMARERPVSRLERPTSRFGQTRDYHRPTTSNTAATKPPAATTATTKKRVREEPAPTNGRRTPAPRPEKRVFSGPGIPGAGIVGAQQNRQTGLAKKPERVGAAGRLAATRGATGASSTTTARGLAKGARR</sequence>
<reference evidence="3 4" key="1">
    <citation type="submission" date="2019-04" db="EMBL/GenBank/DDBJ databases">
        <title>Comparative genomics and transcriptomics to analyze fruiting body development in filamentous ascomycetes.</title>
        <authorList>
            <consortium name="DOE Joint Genome Institute"/>
            <person name="Lutkenhaus R."/>
            <person name="Traeger S."/>
            <person name="Breuer J."/>
            <person name="Kuo A."/>
            <person name="Lipzen A."/>
            <person name="Pangilinan J."/>
            <person name="Dilworth D."/>
            <person name="Sandor L."/>
            <person name="Poggeler S."/>
            <person name="Barry K."/>
            <person name="Grigoriev I.V."/>
            <person name="Nowrousian M."/>
        </authorList>
    </citation>
    <scope>NUCLEOTIDE SEQUENCE [LARGE SCALE GENOMIC DNA]</scope>
    <source>
        <strain evidence="3 4">CBS 389.68</strain>
    </source>
</reference>
<organism evidence="3 4">
    <name type="scientific">Ascodesmis nigricans</name>
    <dbReference type="NCBI Taxonomy" id="341454"/>
    <lineage>
        <taxon>Eukaryota</taxon>
        <taxon>Fungi</taxon>
        <taxon>Dikarya</taxon>
        <taxon>Ascomycota</taxon>
        <taxon>Pezizomycotina</taxon>
        <taxon>Pezizomycetes</taxon>
        <taxon>Pezizales</taxon>
        <taxon>Ascodesmidaceae</taxon>
        <taxon>Ascodesmis</taxon>
    </lineage>
</organism>
<evidence type="ECO:0000256" key="1">
    <source>
        <dbReference type="SAM" id="Coils"/>
    </source>
</evidence>
<keyword evidence="4" id="KW-1185">Reference proteome</keyword>
<feature type="compositionally biased region" description="Acidic residues" evidence="2">
    <location>
        <begin position="174"/>
        <end position="186"/>
    </location>
</feature>
<feature type="region of interest" description="Disordered" evidence="2">
    <location>
        <begin position="342"/>
        <end position="365"/>
    </location>
</feature>
<dbReference type="Proteomes" id="UP000298138">
    <property type="component" value="Unassembled WGS sequence"/>
</dbReference>
<dbReference type="OrthoDB" id="5382349at2759"/>
<feature type="region of interest" description="Disordered" evidence="2">
    <location>
        <begin position="644"/>
        <end position="792"/>
    </location>
</feature>
<gene>
    <name evidence="3" type="ORF">EX30DRAFT_371015</name>
</gene>
<accession>A0A4S2MYJ3</accession>
<evidence type="ECO:0000313" key="3">
    <source>
        <dbReference type="EMBL" id="TGZ81800.1"/>
    </source>
</evidence>
<feature type="region of interest" description="Disordered" evidence="2">
    <location>
        <begin position="1"/>
        <end position="245"/>
    </location>
</feature>
<protein>
    <submittedName>
        <fullName evidence="3">Uncharacterized protein</fullName>
    </submittedName>
</protein>